<proteinExistence type="predicted"/>
<organism evidence="2 3">
    <name type="scientific">Paenibacillus yanchengensis</name>
    <dbReference type="NCBI Taxonomy" id="2035833"/>
    <lineage>
        <taxon>Bacteria</taxon>
        <taxon>Bacillati</taxon>
        <taxon>Bacillota</taxon>
        <taxon>Bacilli</taxon>
        <taxon>Bacillales</taxon>
        <taxon>Paenibacillaceae</taxon>
        <taxon>Paenibacillus</taxon>
    </lineage>
</organism>
<dbReference type="SUPFAM" id="SSF55545">
    <property type="entry name" value="beta-N-acetylhexosaminidase-like domain"/>
    <property type="match status" value="1"/>
</dbReference>
<dbReference type="InterPro" id="IPR029018">
    <property type="entry name" value="Hex-like_dom2"/>
</dbReference>
<accession>A0ABW4YNU8</accession>
<protein>
    <submittedName>
        <fullName evidence="2">Uncharacterized protein</fullName>
    </submittedName>
</protein>
<name>A0ABW4YNU8_9BACL</name>
<evidence type="ECO:0000313" key="3">
    <source>
        <dbReference type="Proteomes" id="UP001597362"/>
    </source>
</evidence>
<evidence type="ECO:0000256" key="1">
    <source>
        <dbReference type="ARBA" id="ARBA00022801"/>
    </source>
</evidence>
<sequence>MNVQDVASRESGFHLELQGNTVTITGEEQTGTLYGAYELLRMQGWRWFTPGVAGEIIPQPV</sequence>
<dbReference type="Proteomes" id="UP001597362">
    <property type="component" value="Unassembled WGS sequence"/>
</dbReference>
<reference evidence="3" key="1">
    <citation type="journal article" date="2019" name="Int. J. Syst. Evol. Microbiol.">
        <title>The Global Catalogue of Microorganisms (GCM) 10K type strain sequencing project: providing services to taxonomists for standard genome sequencing and annotation.</title>
        <authorList>
            <consortium name="The Broad Institute Genomics Platform"/>
            <consortium name="The Broad Institute Genome Sequencing Center for Infectious Disease"/>
            <person name="Wu L."/>
            <person name="Ma J."/>
        </authorList>
    </citation>
    <scope>NUCLEOTIDE SEQUENCE [LARGE SCALE GENOMIC DNA]</scope>
    <source>
        <strain evidence="3">GH52</strain>
    </source>
</reference>
<dbReference type="EMBL" id="JBHUHO010000035">
    <property type="protein sequence ID" value="MFD2117154.1"/>
    <property type="molecule type" value="Genomic_DNA"/>
</dbReference>
<gene>
    <name evidence="2" type="ORF">ACFSJH_15595</name>
</gene>
<dbReference type="RefSeq" id="WP_377774048.1">
    <property type="nucleotide sequence ID" value="NZ_JBHUHO010000035.1"/>
</dbReference>
<keyword evidence="3" id="KW-1185">Reference proteome</keyword>
<evidence type="ECO:0000313" key="2">
    <source>
        <dbReference type="EMBL" id="MFD2117154.1"/>
    </source>
</evidence>
<keyword evidence="1" id="KW-0378">Hydrolase</keyword>
<dbReference type="Gene3D" id="3.30.379.10">
    <property type="entry name" value="Chitobiase/beta-hexosaminidase domain 2-like"/>
    <property type="match status" value="1"/>
</dbReference>
<comment type="caution">
    <text evidence="2">The sequence shown here is derived from an EMBL/GenBank/DDBJ whole genome shotgun (WGS) entry which is preliminary data.</text>
</comment>